<gene>
    <name evidence="1" type="ORF">SDC9_160262</name>
</gene>
<organism evidence="1">
    <name type="scientific">bioreactor metagenome</name>
    <dbReference type="NCBI Taxonomy" id="1076179"/>
    <lineage>
        <taxon>unclassified sequences</taxon>
        <taxon>metagenomes</taxon>
        <taxon>ecological metagenomes</taxon>
    </lineage>
</organism>
<dbReference type="InterPro" id="IPR053714">
    <property type="entry name" value="Iso_Racemase_Enz_sf"/>
</dbReference>
<accession>A0A645FHE9</accession>
<dbReference type="AlphaFoldDB" id="A0A645FHE9"/>
<reference evidence="1" key="1">
    <citation type="submission" date="2019-08" db="EMBL/GenBank/DDBJ databases">
        <authorList>
            <person name="Kucharzyk K."/>
            <person name="Murdoch R.W."/>
            <person name="Higgins S."/>
            <person name="Loffler F."/>
        </authorList>
    </citation>
    <scope>NUCLEOTIDE SEQUENCE</scope>
</reference>
<protein>
    <submittedName>
        <fullName evidence="1">Uncharacterized protein</fullName>
    </submittedName>
</protein>
<sequence>MLELGNRDILIKKLIDICLRYEKEYRIQAASFGCTGMYYIADELREKLKAQGCNMAVIEPLATGVKFLETIIQLGFTNSLNYNLNISGIKWII</sequence>
<proteinExistence type="predicted"/>
<name>A0A645FHE9_9ZZZZ</name>
<dbReference type="EMBL" id="VSSQ01059368">
    <property type="protein sequence ID" value="MPN12942.1"/>
    <property type="molecule type" value="Genomic_DNA"/>
</dbReference>
<evidence type="ECO:0000313" key="1">
    <source>
        <dbReference type="EMBL" id="MPN12942.1"/>
    </source>
</evidence>
<comment type="caution">
    <text evidence="1">The sequence shown here is derived from an EMBL/GenBank/DDBJ whole genome shotgun (WGS) entry which is preliminary data.</text>
</comment>
<dbReference type="Gene3D" id="3.40.50.12500">
    <property type="match status" value="1"/>
</dbReference>